<evidence type="ECO:0000313" key="2">
    <source>
        <dbReference type="EMBL" id="ADO35197.1"/>
    </source>
</evidence>
<keyword evidence="1" id="KW-0812">Transmembrane</keyword>
<evidence type="ECO:0000256" key="1">
    <source>
        <dbReference type="SAM" id="Phobius"/>
    </source>
</evidence>
<feature type="transmembrane region" description="Helical" evidence="1">
    <location>
        <begin position="40"/>
        <end position="60"/>
    </location>
</feature>
<reference evidence="2 3" key="2">
    <citation type="journal article" date="2011" name="J. Bacteriol.">
        <title>Complete genome sequence of a carbon monoxide-utilizing acetogen, Eubacterium limosum KIST612.</title>
        <authorList>
            <person name="Roh H."/>
            <person name="Ko H.J."/>
            <person name="Kim D."/>
            <person name="Choi D.G."/>
            <person name="Park S."/>
            <person name="Kim S."/>
            <person name="Chang I.S."/>
            <person name="Choi I.G."/>
        </authorList>
    </citation>
    <scope>NUCLEOTIDE SEQUENCE [LARGE SCALE GENOMIC DNA]</scope>
    <source>
        <strain evidence="2 3">KIST612</strain>
    </source>
</reference>
<name>E3GHN9_9FIRM</name>
<proteinExistence type="predicted"/>
<evidence type="ECO:0000313" key="3">
    <source>
        <dbReference type="Proteomes" id="UP000006873"/>
    </source>
</evidence>
<protein>
    <submittedName>
        <fullName evidence="2">Uncharacterized protein</fullName>
    </submittedName>
</protein>
<dbReference type="KEGG" id="elm:ELI_0172"/>
<keyword evidence="1" id="KW-0472">Membrane</keyword>
<sequence>MFCQALFKIYFLNFSSAGLKALRCCTLRDSLLSIPRTLPFVKRFLTFILIFFDFILTWIFKKTDARRHLLFSTLYRVSVDYNLLR</sequence>
<accession>E3GHN9</accession>
<reference key="1">
    <citation type="submission" date="2010-09" db="EMBL/GenBank/DDBJ databases">
        <authorList>
            <person name="Roh H."/>
            <person name="Ko H.-J."/>
            <person name="Kim D."/>
            <person name="Choi D.G."/>
            <person name="Park S."/>
            <person name="Kim S."/>
            <person name="Kim K.H."/>
            <person name="Chang I.S."/>
            <person name="Choi I.-G."/>
        </authorList>
    </citation>
    <scope>NUCLEOTIDE SEQUENCE</scope>
    <source>
        <strain>KIST612</strain>
    </source>
</reference>
<dbReference type="EMBL" id="CP002273">
    <property type="protein sequence ID" value="ADO35197.1"/>
    <property type="molecule type" value="Genomic_DNA"/>
</dbReference>
<dbReference type="Proteomes" id="UP000006873">
    <property type="component" value="Chromosome"/>
</dbReference>
<gene>
    <name evidence="2" type="ordered locus">ELI_0172</name>
</gene>
<organism evidence="2 3">
    <name type="scientific">Eubacterium callanderi</name>
    <dbReference type="NCBI Taxonomy" id="53442"/>
    <lineage>
        <taxon>Bacteria</taxon>
        <taxon>Bacillati</taxon>
        <taxon>Bacillota</taxon>
        <taxon>Clostridia</taxon>
        <taxon>Eubacteriales</taxon>
        <taxon>Eubacteriaceae</taxon>
        <taxon>Eubacterium</taxon>
    </lineage>
</organism>
<keyword evidence="3" id="KW-1185">Reference proteome</keyword>
<dbReference type="HOGENOM" id="CLU_2507731_0_0_9"/>
<keyword evidence="1" id="KW-1133">Transmembrane helix</keyword>
<dbReference type="AlphaFoldDB" id="E3GHN9"/>